<feature type="transmembrane region" description="Helical" evidence="5">
    <location>
        <begin position="162"/>
        <end position="184"/>
    </location>
</feature>
<name>A0ABX2PCB4_9RHOB</name>
<proteinExistence type="predicted"/>
<feature type="transmembrane region" description="Helical" evidence="5">
    <location>
        <begin position="99"/>
        <end position="118"/>
    </location>
</feature>
<evidence type="ECO:0000256" key="3">
    <source>
        <dbReference type="ARBA" id="ARBA00022989"/>
    </source>
</evidence>
<dbReference type="Proteomes" id="UP000523601">
    <property type="component" value="Unassembled WGS sequence"/>
</dbReference>
<feature type="transmembrane region" description="Helical" evidence="5">
    <location>
        <begin position="65"/>
        <end position="87"/>
    </location>
</feature>
<evidence type="ECO:0000256" key="1">
    <source>
        <dbReference type="ARBA" id="ARBA00004141"/>
    </source>
</evidence>
<comment type="caution">
    <text evidence="7">The sequence shown here is derived from an EMBL/GenBank/DDBJ whole genome shotgun (WGS) entry which is preliminary data.</text>
</comment>
<gene>
    <name evidence="7" type="ORF">HJ526_04975</name>
</gene>
<evidence type="ECO:0000313" key="8">
    <source>
        <dbReference type="Proteomes" id="UP000523601"/>
    </source>
</evidence>
<evidence type="ECO:0000256" key="2">
    <source>
        <dbReference type="ARBA" id="ARBA00022692"/>
    </source>
</evidence>
<protein>
    <recommendedName>
        <fullName evidence="6">Yip1 domain-containing protein</fullName>
    </recommendedName>
</protein>
<evidence type="ECO:0000259" key="6">
    <source>
        <dbReference type="Pfam" id="PF04893"/>
    </source>
</evidence>
<dbReference type="EMBL" id="JABCJD010000002">
    <property type="protein sequence ID" value="NVO26761.1"/>
    <property type="molecule type" value="Genomic_DNA"/>
</dbReference>
<organism evidence="7 8">
    <name type="scientific">Donghicola mangrovi</name>
    <dbReference type="NCBI Taxonomy" id="2729614"/>
    <lineage>
        <taxon>Bacteria</taxon>
        <taxon>Pseudomonadati</taxon>
        <taxon>Pseudomonadota</taxon>
        <taxon>Alphaproteobacteria</taxon>
        <taxon>Rhodobacterales</taxon>
        <taxon>Roseobacteraceae</taxon>
        <taxon>Donghicola</taxon>
    </lineage>
</organism>
<reference evidence="7 8" key="1">
    <citation type="submission" date="2020-04" db="EMBL/GenBank/DDBJ databases">
        <title>Donghicola sp., a member of the Rhodobacteraceae family isolated from mangrove forest in Thailand.</title>
        <authorList>
            <person name="Charoenyingcharoen P."/>
            <person name="Yukphan P."/>
        </authorList>
    </citation>
    <scope>NUCLEOTIDE SEQUENCE [LARGE SCALE GENOMIC DNA]</scope>
    <source>
        <strain evidence="7 8">C2-DW-16</strain>
    </source>
</reference>
<keyword evidence="2 5" id="KW-0812">Transmembrane</keyword>
<dbReference type="Pfam" id="PF04893">
    <property type="entry name" value="Yip1"/>
    <property type="match status" value="1"/>
</dbReference>
<feature type="transmembrane region" description="Helical" evidence="5">
    <location>
        <begin position="35"/>
        <end position="53"/>
    </location>
</feature>
<feature type="domain" description="Yip1" evidence="6">
    <location>
        <begin position="15"/>
        <end position="179"/>
    </location>
</feature>
<evidence type="ECO:0000256" key="4">
    <source>
        <dbReference type="ARBA" id="ARBA00023136"/>
    </source>
</evidence>
<dbReference type="RefSeq" id="WP_176853179.1">
    <property type="nucleotide sequence ID" value="NZ_JABCJD010000002.1"/>
</dbReference>
<dbReference type="InterPro" id="IPR006977">
    <property type="entry name" value="Yip1_dom"/>
</dbReference>
<accession>A0ABX2PCB4</accession>
<comment type="subcellular location">
    <subcellularLocation>
        <location evidence="1">Membrane</location>
        <topology evidence="1">Multi-pass membrane protein</topology>
    </subcellularLocation>
</comment>
<feature type="transmembrane region" description="Helical" evidence="5">
    <location>
        <begin position="130"/>
        <end position="150"/>
    </location>
</feature>
<sequence>MTLNVSLVWQTILATLRDPDAVAAQLLSLNLSSKAVWHLFGLTIIASVMMFYGTELLIPTGLGQVIPPFTLVVMMTANLSVLSFAMLGTGRALEGNARLDQIVLVLSWMQVMLIALQIPQSVLSLAIPSLGDVFSLMVVFYALWLTVRFVKVAHGFETLGRAIASVVLAFTGITLGLVVLMSLLGV</sequence>
<keyword evidence="3 5" id="KW-1133">Transmembrane helix</keyword>
<evidence type="ECO:0000313" key="7">
    <source>
        <dbReference type="EMBL" id="NVO26761.1"/>
    </source>
</evidence>
<evidence type="ECO:0000256" key="5">
    <source>
        <dbReference type="SAM" id="Phobius"/>
    </source>
</evidence>
<keyword evidence="4 5" id="KW-0472">Membrane</keyword>
<keyword evidence="8" id="KW-1185">Reference proteome</keyword>